<dbReference type="GO" id="GO:0006123">
    <property type="term" value="P:mitochondrial electron transport, cytochrome c to oxygen"/>
    <property type="evidence" value="ECO:0007669"/>
    <property type="project" value="InterPro"/>
</dbReference>
<dbReference type="SUPFAM" id="SSF57802">
    <property type="entry name" value="Rubredoxin-like"/>
    <property type="match status" value="1"/>
</dbReference>
<dbReference type="InterPro" id="IPR036972">
    <property type="entry name" value="Cyt_c_oxidase_su5b_sf"/>
</dbReference>
<dbReference type="Gene3D" id="2.60.11.10">
    <property type="entry name" value="Cytochrome c oxidase, subunit Vb"/>
    <property type="match status" value="1"/>
</dbReference>
<dbReference type="Pfam" id="PF01215">
    <property type="entry name" value="COX5B"/>
    <property type="match status" value="1"/>
</dbReference>
<evidence type="ECO:0000313" key="5">
    <source>
        <dbReference type="Proteomes" id="UP001372834"/>
    </source>
</evidence>
<dbReference type="PANTHER" id="PTHR10122:SF0">
    <property type="entry name" value="CYTOCHROME C OXIDASE SUBUNIT 5B, ISOFORM A-RELATED"/>
    <property type="match status" value="1"/>
</dbReference>
<sequence>MALLLPSVMRNNLRSTIAVCSRACSGKAVNNELATGWEKFQLEQIKAGVNDPFKMKAIKRHASSKSNPNMIPSYYDCRIVGCICEEDSSRIIWMWLFKGEPKRCKCGHWFKLEPYKPF</sequence>
<dbReference type="PROSITE" id="PS51359">
    <property type="entry name" value="COX5B_2"/>
    <property type="match status" value="1"/>
</dbReference>
<keyword evidence="1 3" id="KW-0479">Metal-binding</keyword>
<protein>
    <recommendedName>
        <fullName evidence="6">Cytochrome c oxidase subunit 5B, mitochondrial</fullName>
    </recommendedName>
</protein>
<dbReference type="EMBL" id="JAWJWE010000006">
    <property type="protein sequence ID" value="KAK6632941.1"/>
    <property type="molecule type" value="Genomic_DNA"/>
</dbReference>
<keyword evidence="2 3" id="KW-0862">Zinc</keyword>
<evidence type="ECO:0000313" key="4">
    <source>
        <dbReference type="EMBL" id="KAK6632941.1"/>
    </source>
</evidence>
<dbReference type="InterPro" id="IPR002124">
    <property type="entry name" value="Cyt_c_oxidase_su5b"/>
</dbReference>
<dbReference type="CDD" id="cd00924">
    <property type="entry name" value="Cyt_c_Oxidase_Vb"/>
    <property type="match status" value="1"/>
</dbReference>
<name>A0AAN8S775_POLSC</name>
<feature type="binding site" evidence="3">
    <location>
        <position position="84"/>
    </location>
    <ligand>
        <name>Zn(2+)</name>
        <dbReference type="ChEBI" id="CHEBI:29105"/>
    </ligand>
</feature>
<dbReference type="AlphaFoldDB" id="A0AAN8S775"/>
<feature type="binding site" evidence="3">
    <location>
        <position position="82"/>
    </location>
    <ligand>
        <name>Zn(2+)</name>
        <dbReference type="ChEBI" id="CHEBI:29105"/>
    </ligand>
</feature>
<comment type="caution">
    <text evidence="4">The sequence shown here is derived from an EMBL/GenBank/DDBJ whole genome shotgun (WGS) entry which is preliminary data.</text>
</comment>
<accession>A0AAN8S775</accession>
<dbReference type="Proteomes" id="UP001372834">
    <property type="component" value="Unassembled WGS sequence"/>
</dbReference>
<feature type="binding site" evidence="3">
    <location>
        <position position="106"/>
    </location>
    <ligand>
        <name>Zn(2+)</name>
        <dbReference type="ChEBI" id="CHEBI:29105"/>
    </ligand>
</feature>
<evidence type="ECO:0000256" key="3">
    <source>
        <dbReference type="PIRSR" id="PIRSR602124-1"/>
    </source>
</evidence>
<proteinExistence type="predicted"/>
<evidence type="ECO:0000256" key="1">
    <source>
        <dbReference type="ARBA" id="ARBA00022723"/>
    </source>
</evidence>
<evidence type="ECO:0008006" key="6">
    <source>
        <dbReference type="Google" id="ProtNLM"/>
    </source>
</evidence>
<dbReference type="GO" id="GO:0045277">
    <property type="term" value="C:respiratory chain complex IV"/>
    <property type="evidence" value="ECO:0007669"/>
    <property type="project" value="InterPro"/>
</dbReference>
<dbReference type="PANTHER" id="PTHR10122">
    <property type="entry name" value="CYTOCHROME C OXIDASE SUBUNIT 5B, MITOCHONDRIAL"/>
    <property type="match status" value="1"/>
</dbReference>
<dbReference type="GO" id="GO:0046872">
    <property type="term" value="F:metal ion binding"/>
    <property type="evidence" value="ECO:0007669"/>
    <property type="project" value="UniProtKB-KW"/>
</dbReference>
<feature type="binding site" evidence="3">
    <location>
        <position position="104"/>
    </location>
    <ligand>
        <name>Zn(2+)</name>
        <dbReference type="ChEBI" id="CHEBI:29105"/>
    </ligand>
</feature>
<dbReference type="FunFam" id="2.60.11.10:FF:000004">
    <property type="entry name" value="Cytochrome c oxidase subunit 5B"/>
    <property type="match status" value="1"/>
</dbReference>
<gene>
    <name evidence="4" type="ORF">RUM43_012684</name>
</gene>
<evidence type="ECO:0000256" key="2">
    <source>
        <dbReference type="ARBA" id="ARBA00022833"/>
    </source>
</evidence>
<reference evidence="4 5" key="1">
    <citation type="submission" date="2023-10" db="EMBL/GenBank/DDBJ databases">
        <title>Genomes of two closely related lineages of the louse Polyplax serrata with different host specificities.</title>
        <authorList>
            <person name="Martinu J."/>
            <person name="Tarabai H."/>
            <person name="Stefka J."/>
            <person name="Hypsa V."/>
        </authorList>
    </citation>
    <scope>NUCLEOTIDE SEQUENCE [LARGE SCALE GENOMIC DNA]</scope>
    <source>
        <strain evidence="4">HR10_N</strain>
    </source>
</reference>
<dbReference type="GO" id="GO:0005740">
    <property type="term" value="C:mitochondrial envelope"/>
    <property type="evidence" value="ECO:0007669"/>
    <property type="project" value="InterPro"/>
</dbReference>
<organism evidence="4 5">
    <name type="scientific">Polyplax serrata</name>
    <name type="common">Common mouse louse</name>
    <dbReference type="NCBI Taxonomy" id="468196"/>
    <lineage>
        <taxon>Eukaryota</taxon>
        <taxon>Metazoa</taxon>
        <taxon>Ecdysozoa</taxon>
        <taxon>Arthropoda</taxon>
        <taxon>Hexapoda</taxon>
        <taxon>Insecta</taxon>
        <taxon>Pterygota</taxon>
        <taxon>Neoptera</taxon>
        <taxon>Paraneoptera</taxon>
        <taxon>Psocodea</taxon>
        <taxon>Troctomorpha</taxon>
        <taxon>Phthiraptera</taxon>
        <taxon>Anoplura</taxon>
        <taxon>Polyplacidae</taxon>
        <taxon>Polyplax</taxon>
    </lineage>
</organism>